<feature type="domain" description="Pvc16 N-terminal" evidence="1">
    <location>
        <begin position="10"/>
        <end position="198"/>
    </location>
</feature>
<evidence type="ECO:0000313" key="3">
    <source>
        <dbReference type="Proteomes" id="UP000294853"/>
    </source>
</evidence>
<evidence type="ECO:0000313" key="2">
    <source>
        <dbReference type="EMBL" id="QBX56731.1"/>
    </source>
</evidence>
<reference evidence="2 3" key="1">
    <citation type="submission" date="2019-03" db="EMBL/GenBank/DDBJ databases">
        <title>Three New Species of Nocardioides, Nocardioides euryhalodurans sp. nov., Nocardioides seonyuensis sp. nov. and Nocardioides eburneoflavus sp. nov. Iolated from Soil.</title>
        <authorList>
            <person name="Roh S.G."/>
            <person name="Lee C."/>
            <person name="Kim M.-K."/>
            <person name="Kim S.B."/>
        </authorList>
    </citation>
    <scope>NUCLEOTIDE SEQUENCE [LARGE SCALE GENOMIC DNA]</scope>
    <source>
        <strain evidence="2 3">MMS17-SY207-3</strain>
    </source>
</reference>
<dbReference type="EMBL" id="CP038436">
    <property type="protein sequence ID" value="QBX56731.1"/>
    <property type="molecule type" value="Genomic_DNA"/>
</dbReference>
<dbReference type="Proteomes" id="UP000294853">
    <property type="component" value="Chromosome"/>
</dbReference>
<name>A0A4P7IL20_9ACTN</name>
<accession>A0A4P7IL20</accession>
<gene>
    <name evidence="2" type="ORF">EXE58_15545</name>
</gene>
<protein>
    <submittedName>
        <fullName evidence="2">DUF4255 domain-containing protein</fullName>
    </submittedName>
</protein>
<dbReference type="KEGG" id="nsn:EXE58_15545"/>
<sequence>MSTGAAVAAATEALRKLVENWLAEVDVDSVLASGHATVTALPPDQHTLSGTGALTGVNLFIHRVSLNQGWRNVDLPSFDAGGSRTANPPLGIDLHFVLSAYGPGQLVPEHLLGLGMQVLHQHPVLTREELTTLLPSSLGAGLSAQVEQLRITPESLSSEETSRLWSAFGAKYRPSFYYRVSVLLIEAAAPAVVALPVLTRGERLPGDREAGVSATPDLAPRYPVLTALAPTGGQPVSVSGGTVTAEGDLLAGVGRVVRLVSPRRRSSDQVVLGASADRRRLTFVVPGTLPVGTYDVTVAVTAQPGDAVRTTNQLPLVLAPTITTPLPLAVARDSAGDAVVSLTCSPPVEPDQSAALILGSREVPAQPHPSTTGSLSFVVRDAPVGTHLARLRVDGVESTVVDRAASPPKFLPREVVVS</sequence>
<keyword evidence="3" id="KW-1185">Reference proteome</keyword>
<evidence type="ECO:0000259" key="1">
    <source>
        <dbReference type="Pfam" id="PF14065"/>
    </source>
</evidence>
<organism evidence="2 3">
    <name type="scientific">Nocardioides seonyuensis</name>
    <dbReference type="NCBI Taxonomy" id="2518371"/>
    <lineage>
        <taxon>Bacteria</taxon>
        <taxon>Bacillati</taxon>
        <taxon>Actinomycetota</taxon>
        <taxon>Actinomycetes</taxon>
        <taxon>Propionibacteriales</taxon>
        <taxon>Nocardioidaceae</taxon>
        <taxon>Nocardioides</taxon>
    </lineage>
</organism>
<dbReference type="RefSeq" id="WP_135268716.1">
    <property type="nucleotide sequence ID" value="NZ_CP038436.1"/>
</dbReference>
<dbReference type="Pfam" id="PF14065">
    <property type="entry name" value="Pvc16_N"/>
    <property type="match status" value="1"/>
</dbReference>
<dbReference type="AlphaFoldDB" id="A0A4P7IL20"/>
<dbReference type="InterPro" id="IPR025351">
    <property type="entry name" value="Pvc16_N"/>
</dbReference>
<dbReference type="OrthoDB" id="527247at2"/>
<proteinExistence type="predicted"/>